<feature type="chain" id="PRO_5046243454" evidence="1">
    <location>
        <begin position="25"/>
        <end position="114"/>
    </location>
</feature>
<dbReference type="Proteomes" id="UP001597102">
    <property type="component" value="Unassembled WGS sequence"/>
</dbReference>
<gene>
    <name evidence="2" type="ORF">ACFQ2F_05480</name>
</gene>
<keyword evidence="3" id="KW-1185">Reference proteome</keyword>
<organism evidence="2 3">
    <name type="scientific">Methyloligella solikamskensis</name>
    <dbReference type="NCBI Taxonomy" id="1177756"/>
    <lineage>
        <taxon>Bacteria</taxon>
        <taxon>Pseudomonadati</taxon>
        <taxon>Pseudomonadota</taxon>
        <taxon>Alphaproteobacteria</taxon>
        <taxon>Hyphomicrobiales</taxon>
        <taxon>Hyphomicrobiaceae</taxon>
        <taxon>Methyloligella</taxon>
    </lineage>
</organism>
<dbReference type="EMBL" id="JBHTJO010000001">
    <property type="protein sequence ID" value="MFD0986544.1"/>
    <property type="molecule type" value="Genomic_DNA"/>
</dbReference>
<reference evidence="3" key="1">
    <citation type="journal article" date="2019" name="Int. J. Syst. Evol. Microbiol.">
        <title>The Global Catalogue of Microorganisms (GCM) 10K type strain sequencing project: providing services to taxonomists for standard genome sequencing and annotation.</title>
        <authorList>
            <consortium name="The Broad Institute Genomics Platform"/>
            <consortium name="The Broad Institute Genome Sequencing Center for Infectious Disease"/>
            <person name="Wu L."/>
            <person name="Ma J."/>
        </authorList>
    </citation>
    <scope>NUCLEOTIDE SEQUENCE [LARGE SCALE GENOMIC DNA]</scope>
    <source>
        <strain evidence="3">CCUG 61697</strain>
    </source>
</reference>
<name>A0ABW3J8I3_9HYPH</name>
<dbReference type="RefSeq" id="WP_379086877.1">
    <property type="nucleotide sequence ID" value="NZ_JBHTJO010000001.1"/>
</dbReference>
<proteinExistence type="predicted"/>
<evidence type="ECO:0000313" key="2">
    <source>
        <dbReference type="EMBL" id="MFD0986544.1"/>
    </source>
</evidence>
<evidence type="ECO:0000256" key="1">
    <source>
        <dbReference type="SAM" id="SignalP"/>
    </source>
</evidence>
<keyword evidence="1" id="KW-0732">Signal</keyword>
<evidence type="ECO:0000313" key="3">
    <source>
        <dbReference type="Proteomes" id="UP001597102"/>
    </source>
</evidence>
<accession>A0ABW3J8I3</accession>
<protein>
    <submittedName>
        <fullName evidence="2">Uncharacterized protein</fullName>
    </submittedName>
</protein>
<comment type="caution">
    <text evidence="2">The sequence shown here is derived from an EMBL/GenBank/DDBJ whole genome shotgun (WGS) entry which is preliminary data.</text>
</comment>
<feature type="signal peptide" evidence="1">
    <location>
        <begin position="1"/>
        <end position="24"/>
    </location>
</feature>
<sequence>MLKQTLAAIGLTLAGAVAATSASAGQATIAVTPAIQTGAASADMITPVKRWHRDDWRYDRYRHGRYYDRHADYRYRHHHHDRYAPPPGWRRYSYAPYGWRDRGCINVGPVWYCS</sequence>